<dbReference type="Gene3D" id="3.30.2310.20">
    <property type="entry name" value="RelE-like"/>
    <property type="match status" value="1"/>
</dbReference>
<dbReference type="EMBL" id="JBEQNB010000004">
    <property type="protein sequence ID" value="MES0833815.1"/>
    <property type="molecule type" value="Genomic_DNA"/>
</dbReference>
<dbReference type="SUPFAM" id="SSF143011">
    <property type="entry name" value="RelE-like"/>
    <property type="match status" value="1"/>
</dbReference>
<name>A0ABV1ZRS6_9ACTN</name>
<keyword evidence="3" id="KW-1185">Reference proteome</keyword>
<dbReference type="InterPro" id="IPR035093">
    <property type="entry name" value="RelE/ParE_toxin_dom_sf"/>
</dbReference>
<comment type="caution">
    <text evidence="2">The sequence shown here is derived from an EMBL/GenBank/DDBJ whole genome shotgun (WGS) entry which is preliminary data.</text>
</comment>
<evidence type="ECO:0000256" key="1">
    <source>
        <dbReference type="ARBA" id="ARBA00022649"/>
    </source>
</evidence>
<accession>A0ABV1ZRS6</accession>
<evidence type="ECO:0000313" key="3">
    <source>
        <dbReference type="Proteomes" id="UP001432401"/>
    </source>
</evidence>
<sequence length="99" mass="11538">MIRHLTRFTPAAQRRMRGIPRDEAVRILRRLSELQHALDDGDTSALDIRPLSGHQGRWRLRVGAYRAVYTLDKDDDGQPIVWVWGITVGDRRDVHRQDL</sequence>
<dbReference type="RefSeq" id="WP_344176661.1">
    <property type="nucleotide sequence ID" value="NZ_JBEQNA010000005.1"/>
</dbReference>
<dbReference type="Pfam" id="PF05016">
    <property type="entry name" value="ParE_toxin"/>
    <property type="match status" value="1"/>
</dbReference>
<dbReference type="InterPro" id="IPR007712">
    <property type="entry name" value="RelE/ParE_toxin"/>
</dbReference>
<proteinExistence type="predicted"/>
<keyword evidence="1" id="KW-1277">Toxin-antitoxin system</keyword>
<evidence type="ECO:0000313" key="2">
    <source>
        <dbReference type="EMBL" id="MES0833815.1"/>
    </source>
</evidence>
<protein>
    <submittedName>
        <fullName evidence="2">Type II toxin-antitoxin system RelE/ParE family toxin</fullName>
    </submittedName>
</protein>
<reference evidence="2 3" key="1">
    <citation type="submission" date="2024-06" db="EMBL/GenBank/DDBJ databases">
        <authorList>
            <person name="Bataeva Y.V."/>
            <person name="Grigorian L.N."/>
            <person name="Solomentsev V.I."/>
        </authorList>
    </citation>
    <scope>NUCLEOTIDE SEQUENCE [LARGE SCALE GENOMIC DNA]</scope>
    <source>
        <strain evidence="3">SCPM-O-B-12605 (RCAM04882)</strain>
    </source>
</reference>
<gene>
    <name evidence="2" type="ORF">ABUK86_08515</name>
</gene>
<organism evidence="2 3">
    <name type="scientific">Nocardiopsis tropica</name>
    <dbReference type="NCBI Taxonomy" id="109330"/>
    <lineage>
        <taxon>Bacteria</taxon>
        <taxon>Bacillati</taxon>
        <taxon>Actinomycetota</taxon>
        <taxon>Actinomycetes</taxon>
        <taxon>Streptosporangiales</taxon>
        <taxon>Nocardiopsidaceae</taxon>
        <taxon>Nocardiopsis</taxon>
    </lineage>
</organism>
<dbReference type="Proteomes" id="UP001432401">
    <property type="component" value="Unassembled WGS sequence"/>
</dbReference>